<dbReference type="KEGG" id="vg:37620376"/>
<sequence>MATQTVHATYQEIYDLSTKPGTLSVIGVHTPTGRKPYDMLQGFFRQFKKYKYNGITRLVLQPAAQLPADPLQVSLEAGENLDPRDLLNPIMFHGAHGTDINAALNVIYKKQGFNFQTNSTDTIDLSMFANVEGEVMDSVVVENMYYSALSDPSFRKYGVQEVIDIGPLVPLVFRVNTNMYFGPQMSYPRDVFPNVGTSSPNGGFSVSDIPSEVWNGSSNVSAQTYGTDMTDMQIFTNGVTELSWMPTRNAKPSSVGTDGSPTNTAFVTVPKLYMGAIIMPPAYNQRLFYRCVITHSFTFSDFGTYFDGGLNGGSECYYNNLDYVAPATMSSGNLDSLNLTDVEGTMRTSGVM</sequence>
<protein>
    <submittedName>
        <fullName evidence="1">Putative capsid protein</fullName>
    </submittedName>
</protein>
<evidence type="ECO:0000313" key="2">
    <source>
        <dbReference type="Proteomes" id="UP000137486"/>
    </source>
</evidence>
<evidence type="ECO:0000313" key="1">
    <source>
        <dbReference type="EMBL" id="AIY31260.1"/>
    </source>
</evidence>
<name>A0A0A1EJ99_9VIRU</name>
<dbReference type="EMBL" id="KM573775">
    <property type="protein sequence ID" value="AIY31260.1"/>
    <property type="molecule type" value="Genomic_DNA"/>
</dbReference>
<dbReference type="GeneID" id="37620376"/>
<accession>A0A0A1EJ99</accession>
<keyword evidence="2" id="KW-1185">Reference proteome</keyword>
<gene>
    <name evidence="1" type="primary">cap</name>
</gene>
<proteinExistence type="predicted"/>
<dbReference type="InterPro" id="IPR057000">
    <property type="entry name" value="Smaco_capsid"/>
</dbReference>
<dbReference type="Proteomes" id="UP000137486">
    <property type="component" value="Segment"/>
</dbReference>
<organism evidence="1 2">
    <name type="scientific">Camel associated porprismacovirus 4</name>
    <dbReference type="NCBI Taxonomy" id="2170108"/>
    <lineage>
        <taxon>Viruses</taxon>
        <taxon>Monodnaviria</taxon>
        <taxon>Shotokuvirae</taxon>
        <taxon>Cressdnaviricota</taxon>
        <taxon>Arfiviricetes</taxon>
        <taxon>Cremevirales</taxon>
        <taxon>Smacoviridae</taxon>
        <taxon>Porprismacovirus</taxon>
        <taxon>Porprismacovirus camas4</taxon>
    </lineage>
</organism>
<dbReference type="Pfam" id="PF23784">
    <property type="entry name" value="Smaco_capsid"/>
    <property type="match status" value="1"/>
</dbReference>
<dbReference type="RefSeq" id="YP_009508855.1">
    <property type="nucleotide sequence ID" value="NC_039067.1"/>
</dbReference>
<reference evidence="1 2" key="1">
    <citation type="journal article" date="2014" name="Virology">
        <title>Metagenomic analysis of viromes of dromedary camel fecal samples reveals large number and high diversity of circoviruses and picobirnaviruses.</title>
        <authorList>
            <person name="Woo P.C.Y."/>
            <person name="Lau S.K.P."/>
            <person name="Teng J.L.L."/>
            <person name="Tsang A.K.L."/>
            <person name="Joseph M."/>
            <person name="Wong E.Y.M."/>
            <person name="Tang Y."/>
            <person name="Sivakumar S."/>
            <person name="Bai R."/>
            <person name="Wernery R."/>
            <person name="Wernery U."/>
            <person name="Yuen K.-Y."/>
        </authorList>
    </citation>
    <scope>NUCLEOTIDE SEQUENCE [LARGE SCALE GENOMIC DNA]</scope>
    <source>
        <strain evidence="1">DcSCV_c1358</strain>
    </source>
</reference>